<dbReference type="HOGENOM" id="CLU_065414_1_0_1"/>
<dbReference type="eggNOG" id="ENOG502SPX2">
    <property type="taxonomic scope" value="Eukaryota"/>
</dbReference>
<dbReference type="EMBL" id="KB445575">
    <property type="protein sequence ID" value="EMD92215.1"/>
    <property type="molecule type" value="Genomic_DNA"/>
</dbReference>
<keyword evidence="2" id="KW-1185">Reference proteome</keyword>
<reference evidence="2" key="2">
    <citation type="journal article" date="2013" name="PLoS Genet.">
        <title>Comparative genome structure, secondary metabolite, and effector coding capacity across Cochliobolus pathogens.</title>
        <authorList>
            <person name="Condon B.J."/>
            <person name="Leng Y."/>
            <person name="Wu D."/>
            <person name="Bushley K.E."/>
            <person name="Ohm R.A."/>
            <person name="Otillar R."/>
            <person name="Martin J."/>
            <person name="Schackwitz W."/>
            <person name="Grimwood J."/>
            <person name="MohdZainudin N."/>
            <person name="Xue C."/>
            <person name="Wang R."/>
            <person name="Manning V.A."/>
            <person name="Dhillon B."/>
            <person name="Tu Z.J."/>
            <person name="Steffenson B.J."/>
            <person name="Salamov A."/>
            <person name="Sun H."/>
            <person name="Lowry S."/>
            <person name="LaButti K."/>
            <person name="Han J."/>
            <person name="Copeland A."/>
            <person name="Lindquist E."/>
            <person name="Barry K."/>
            <person name="Schmutz J."/>
            <person name="Baker S.E."/>
            <person name="Ciuffetti L.M."/>
            <person name="Grigoriev I.V."/>
            <person name="Zhong S."/>
            <person name="Turgeon B.G."/>
        </authorList>
    </citation>
    <scope>NUCLEOTIDE SEQUENCE [LARGE SCALE GENOMIC DNA]</scope>
    <source>
        <strain evidence="2">C5 / ATCC 48332 / race O</strain>
    </source>
</reference>
<name>M2T3R0_COCH5</name>
<dbReference type="AlphaFoldDB" id="M2T3R0"/>
<dbReference type="OrthoDB" id="5410365at2759"/>
<reference evidence="1 2" key="1">
    <citation type="journal article" date="2012" name="PLoS Pathog.">
        <title>Diverse lifestyles and strategies of plant pathogenesis encoded in the genomes of eighteen Dothideomycetes fungi.</title>
        <authorList>
            <person name="Ohm R.A."/>
            <person name="Feau N."/>
            <person name="Henrissat B."/>
            <person name="Schoch C.L."/>
            <person name="Horwitz B.A."/>
            <person name="Barry K.W."/>
            <person name="Condon B.J."/>
            <person name="Copeland A.C."/>
            <person name="Dhillon B."/>
            <person name="Glaser F."/>
            <person name="Hesse C.N."/>
            <person name="Kosti I."/>
            <person name="LaButti K."/>
            <person name="Lindquist E.A."/>
            <person name="Lucas S."/>
            <person name="Salamov A.A."/>
            <person name="Bradshaw R.E."/>
            <person name="Ciuffetti L."/>
            <person name="Hamelin R.C."/>
            <person name="Kema G.H.J."/>
            <person name="Lawrence C."/>
            <person name="Scott J.A."/>
            <person name="Spatafora J.W."/>
            <person name="Turgeon B.G."/>
            <person name="de Wit P.J.G.M."/>
            <person name="Zhong S."/>
            <person name="Goodwin S.B."/>
            <person name="Grigoriev I.V."/>
        </authorList>
    </citation>
    <scope>NUCLEOTIDE SEQUENCE [LARGE SCALE GENOMIC DNA]</scope>
    <source>
        <strain evidence="2">C5 / ATCC 48332 / race O</strain>
    </source>
</reference>
<protein>
    <submittedName>
        <fullName evidence="1">Uncharacterized protein</fullName>
    </submittedName>
</protein>
<dbReference type="OMA" id="HQDYHDP"/>
<evidence type="ECO:0000313" key="1">
    <source>
        <dbReference type="EMBL" id="EMD92215.1"/>
    </source>
</evidence>
<evidence type="ECO:0000313" key="2">
    <source>
        <dbReference type="Proteomes" id="UP000016936"/>
    </source>
</evidence>
<proteinExistence type="predicted"/>
<accession>M2T3R0</accession>
<organism evidence="1 2">
    <name type="scientific">Cochliobolus heterostrophus (strain C5 / ATCC 48332 / race O)</name>
    <name type="common">Southern corn leaf blight fungus</name>
    <name type="synonym">Bipolaris maydis</name>
    <dbReference type="NCBI Taxonomy" id="701091"/>
    <lineage>
        <taxon>Eukaryota</taxon>
        <taxon>Fungi</taxon>
        <taxon>Dikarya</taxon>
        <taxon>Ascomycota</taxon>
        <taxon>Pezizomycotina</taxon>
        <taxon>Dothideomycetes</taxon>
        <taxon>Pleosporomycetidae</taxon>
        <taxon>Pleosporales</taxon>
        <taxon>Pleosporineae</taxon>
        <taxon>Pleosporaceae</taxon>
        <taxon>Bipolaris</taxon>
    </lineage>
</organism>
<sequence>MAANKLLSQLFLPMSSVSLGRFVVSIENPHQDFHDPVDFTSLEIAEKLQRNFTGTYTSVRHHDASAEIATLLSASFSKRLKTLVQITTVQAKTYYLNNVGEWFQNAVRSRDTQRWIERVIDEGEDIYVIVAYHTLLDAHIRESSGDSSADRGRVGIPISTALSASGVCMPFVVGDPGLGGSWGGVVNEQGSWVAPGEQVHAVQYRKVRWDWFSRKRVEEMKLAKRPFWERYDRFRSAEDEVEGEVEDMIEVDLEDELRGECNDFTMKFGPPSDIPC</sequence>
<gene>
    <name evidence="1" type="ORF">COCHEDRAFT_1224090</name>
</gene>
<dbReference type="Proteomes" id="UP000016936">
    <property type="component" value="Unassembled WGS sequence"/>
</dbReference>